<reference evidence="1" key="1">
    <citation type="journal article" date="2014" name="Int. J. Syst. Evol. Microbiol.">
        <title>Complete genome sequence of Corynebacterium casei LMG S-19264T (=DSM 44701T), isolated from a smear-ripened cheese.</title>
        <authorList>
            <consortium name="US DOE Joint Genome Institute (JGI-PGF)"/>
            <person name="Walter F."/>
            <person name="Albersmeier A."/>
            <person name="Kalinowski J."/>
            <person name="Ruckert C."/>
        </authorList>
    </citation>
    <scope>NUCLEOTIDE SEQUENCE</scope>
    <source>
        <strain evidence="1">CGMCC 1.12360</strain>
    </source>
</reference>
<sequence length="144" mass="16782">MNPIKTKVKVTLSMKIADQGTAESYERKSLGRLIEGKDKRMLTYDEQMEEGETVHTYVTIQHDQVTMKRTGAVEMKQIFAPRQWTETIYRHPLGVIPMETYTEKLAYLEGDKVHKLVIDYQVKLQGQPERKHSLELTLEQEEEA</sequence>
<protein>
    <recommendedName>
        <fullName evidence="3">DUF1934 domain-containing protein</fullName>
    </recommendedName>
</protein>
<name>A0A8J2TNT9_9BACI</name>
<dbReference type="AlphaFoldDB" id="A0A8J2TNT9"/>
<dbReference type="Pfam" id="PF09148">
    <property type="entry name" value="DUF1934"/>
    <property type="match status" value="1"/>
</dbReference>
<dbReference type="SUPFAM" id="SSF50814">
    <property type="entry name" value="Lipocalins"/>
    <property type="match status" value="1"/>
</dbReference>
<proteinExistence type="predicted"/>
<dbReference type="InterPro" id="IPR012674">
    <property type="entry name" value="Calycin"/>
</dbReference>
<dbReference type="InterPro" id="IPR015231">
    <property type="entry name" value="DUF1934"/>
</dbReference>
<accession>A0A8J2TNT9</accession>
<reference evidence="1" key="2">
    <citation type="submission" date="2020-09" db="EMBL/GenBank/DDBJ databases">
        <authorList>
            <person name="Sun Q."/>
            <person name="Zhou Y."/>
        </authorList>
    </citation>
    <scope>NUCLEOTIDE SEQUENCE</scope>
    <source>
        <strain evidence="1">CGMCC 1.12360</strain>
    </source>
</reference>
<evidence type="ECO:0000313" key="2">
    <source>
        <dbReference type="Proteomes" id="UP000602050"/>
    </source>
</evidence>
<gene>
    <name evidence="1" type="ORF">GCM10010978_26850</name>
</gene>
<comment type="caution">
    <text evidence="1">The sequence shown here is derived from an EMBL/GenBank/DDBJ whole genome shotgun (WGS) entry which is preliminary data.</text>
</comment>
<dbReference type="Proteomes" id="UP000602050">
    <property type="component" value="Unassembled WGS sequence"/>
</dbReference>
<evidence type="ECO:0008006" key="3">
    <source>
        <dbReference type="Google" id="ProtNLM"/>
    </source>
</evidence>
<dbReference type="Gene3D" id="2.40.128.20">
    <property type="match status" value="1"/>
</dbReference>
<organism evidence="1 2">
    <name type="scientific">Compostibacillus humi</name>
    <dbReference type="NCBI Taxonomy" id="1245525"/>
    <lineage>
        <taxon>Bacteria</taxon>
        <taxon>Bacillati</taxon>
        <taxon>Bacillota</taxon>
        <taxon>Bacilli</taxon>
        <taxon>Bacillales</taxon>
        <taxon>Bacillaceae</taxon>
        <taxon>Compostibacillus</taxon>
    </lineage>
</organism>
<keyword evidence="2" id="KW-1185">Reference proteome</keyword>
<dbReference type="RefSeq" id="WP_188392933.1">
    <property type="nucleotide sequence ID" value="NZ_BMEV01000061.1"/>
</dbReference>
<dbReference type="EMBL" id="BMEV01000061">
    <property type="protein sequence ID" value="GFZ85348.1"/>
    <property type="molecule type" value="Genomic_DNA"/>
</dbReference>
<evidence type="ECO:0000313" key="1">
    <source>
        <dbReference type="EMBL" id="GFZ85348.1"/>
    </source>
</evidence>